<sequence length="135" mass="15306">MDKVDMSHPCLVESNSVAKDEQFYETVEVEDTKVPFKLDSGVKATVISLKTYSSLKCRPLPPWRKTRTVLLSFSKHKLKPQGEVVLIIQYKNKVENIKFFVVDTEVESVLSGNSCTKFGPPKRVYQLIGQDLPSK</sequence>
<evidence type="ECO:0000313" key="1">
    <source>
        <dbReference type="EMBL" id="CAH3166846.1"/>
    </source>
</evidence>
<evidence type="ECO:0000313" key="2">
    <source>
        <dbReference type="Proteomes" id="UP001159427"/>
    </source>
</evidence>
<keyword evidence="2" id="KW-1185">Reference proteome</keyword>
<dbReference type="Proteomes" id="UP001159427">
    <property type="component" value="Unassembled WGS sequence"/>
</dbReference>
<accession>A0ABN8QLJ3</accession>
<dbReference type="EMBL" id="CALNXI010001375">
    <property type="protein sequence ID" value="CAH3166846.1"/>
    <property type="molecule type" value="Genomic_DNA"/>
</dbReference>
<dbReference type="InterPro" id="IPR021109">
    <property type="entry name" value="Peptidase_aspartic_dom_sf"/>
</dbReference>
<proteinExistence type="predicted"/>
<name>A0ABN8QLJ3_9CNID</name>
<comment type="caution">
    <text evidence="1">The sequence shown here is derived from an EMBL/GenBank/DDBJ whole genome shotgun (WGS) entry which is preliminary data.</text>
</comment>
<protein>
    <submittedName>
        <fullName evidence="1">Uncharacterized protein</fullName>
    </submittedName>
</protein>
<gene>
    <name evidence="1" type="ORF">PEVE_00005838</name>
</gene>
<reference evidence="1 2" key="1">
    <citation type="submission" date="2022-05" db="EMBL/GenBank/DDBJ databases">
        <authorList>
            <consortium name="Genoscope - CEA"/>
            <person name="William W."/>
        </authorList>
    </citation>
    <scope>NUCLEOTIDE SEQUENCE [LARGE SCALE GENOMIC DNA]</scope>
</reference>
<organism evidence="1 2">
    <name type="scientific">Porites evermanni</name>
    <dbReference type="NCBI Taxonomy" id="104178"/>
    <lineage>
        <taxon>Eukaryota</taxon>
        <taxon>Metazoa</taxon>
        <taxon>Cnidaria</taxon>
        <taxon>Anthozoa</taxon>
        <taxon>Hexacorallia</taxon>
        <taxon>Scleractinia</taxon>
        <taxon>Fungiina</taxon>
        <taxon>Poritidae</taxon>
        <taxon>Porites</taxon>
    </lineage>
</organism>
<dbReference type="Gene3D" id="2.40.70.10">
    <property type="entry name" value="Acid Proteases"/>
    <property type="match status" value="1"/>
</dbReference>
<dbReference type="SUPFAM" id="SSF50630">
    <property type="entry name" value="Acid proteases"/>
    <property type="match status" value="1"/>
</dbReference>